<protein>
    <submittedName>
        <fullName evidence="2">Uncharacterized protein</fullName>
    </submittedName>
</protein>
<feature type="compositionally biased region" description="Polar residues" evidence="1">
    <location>
        <begin position="8"/>
        <end position="17"/>
    </location>
</feature>
<name>A0A919KFI6_9ACTN</name>
<organism evidence="2 3">
    <name type="scientific">Streptomyces capoamus</name>
    <dbReference type="NCBI Taxonomy" id="68183"/>
    <lineage>
        <taxon>Bacteria</taxon>
        <taxon>Bacillati</taxon>
        <taxon>Actinomycetota</taxon>
        <taxon>Actinomycetes</taxon>
        <taxon>Kitasatosporales</taxon>
        <taxon>Streptomycetaceae</taxon>
        <taxon>Streptomyces</taxon>
    </lineage>
</organism>
<feature type="region of interest" description="Disordered" evidence="1">
    <location>
        <begin position="1"/>
        <end position="25"/>
    </location>
</feature>
<keyword evidence="3" id="KW-1185">Reference proteome</keyword>
<dbReference type="EMBL" id="BNBF01000034">
    <property type="protein sequence ID" value="GHG74156.1"/>
    <property type="molecule type" value="Genomic_DNA"/>
</dbReference>
<dbReference type="AlphaFoldDB" id="A0A919KFI6"/>
<proteinExistence type="predicted"/>
<sequence length="57" mass="5898">MGSLKPTMPTNTQNTQAPAADCPYHLDATGSDIHGEAAALRERGPATRVLLPGDIPA</sequence>
<evidence type="ECO:0000256" key="1">
    <source>
        <dbReference type="SAM" id="MobiDB-lite"/>
    </source>
</evidence>
<comment type="caution">
    <text evidence="2">The sequence shown here is derived from an EMBL/GenBank/DDBJ whole genome shotgun (WGS) entry which is preliminary data.</text>
</comment>
<evidence type="ECO:0000313" key="3">
    <source>
        <dbReference type="Proteomes" id="UP000619355"/>
    </source>
</evidence>
<gene>
    <name evidence="2" type="ORF">GCM10018980_70920</name>
</gene>
<dbReference type="Proteomes" id="UP000619355">
    <property type="component" value="Unassembled WGS sequence"/>
</dbReference>
<reference evidence="3" key="1">
    <citation type="journal article" date="2019" name="Int. J. Syst. Evol. Microbiol.">
        <title>The Global Catalogue of Microorganisms (GCM) 10K type strain sequencing project: providing services to taxonomists for standard genome sequencing and annotation.</title>
        <authorList>
            <consortium name="The Broad Institute Genomics Platform"/>
            <consortium name="The Broad Institute Genome Sequencing Center for Infectious Disease"/>
            <person name="Wu L."/>
            <person name="Ma J."/>
        </authorList>
    </citation>
    <scope>NUCLEOTIDE SEQUENCE [LARGE SCALE GENOMIC DNA]</scope>
    <source>
        <strain evidence="3">JCM 4253</strain>
    </source>
</reference>
<accession>A0A919KFI6</accession>
<evidence type="ECO:0000313" key="2">
    <source>
        <dbReference type="EMBL" id="GHG74156.1"/>
    </source>
</evidence>